<name>A0A4R9G548_9LEPT</name>
<dbReference type="EMBL" id="RQET01000013">
    <property type="protein sequence ID" value="TGK06493.1"/>
    <property type="molecule type" value="Genomic_DNA"/>
</dbReference>
<reference evidence="2" key="1">
    <citation type="journal article" date="2019" name="PLoS Negl. Trop. Dis.">
        <title>Revisiting the worldwide diversity of Leptospira species in the environment.</title>
        <authorList>
            <person name="Vincent A.T."/>
            <person name="Schiettekatte O."/>
            <person name="Bourhy P."/>
            <person name="Veyrier F.J."/>
            <person name="Picardeau M."/>
        </authorList>
    </citation>
    <scope>NUCLEOTIDE SEQUENCE [LARGE SCALE GENOMIC DNA]</scope>
    <source>
        <strain evidence="2">SSW15</strain>
    </source>
</reference>
<comment type="caution">
    <text evidence="2">The sequence shown here is derived from an EMBL/GenBank/DDBJ whole genome shotgun (WGS) entry which is preliminary data.</text>
</comment>
<dbReference type="AlphaFoldDB" id="A0A4R9G548"/>
<organism evidence="2 3">
    <name type="scientific">Leptospira fletcheri</name>
    <dbReference type="NCBI Taxonomy" id="2484981"/>
    <lineage>
        <taxon>Bacteria</taxon>
        <taxon>Pseudomonadati</taxon>
        <taxon>Spirochaetota</taxon>
        <taxon>Spirochaetia</taxon>
        <taxon>Leptospirales</taxon>
        <taxon>Leptospiraceae</taxon>
        <taxon>Leptospira</taxon>
    </lineage>
</organism>
<feature type="domain" description="Phospholipase C/D" evidence="1">
    <location>
        <begin position="6"/>
        <end position="193"/>
    </location>
</feature>
<gene>
    <name evidence="2" type="ORF">EHO60_15815</name>
</gene>
<protein>
    <submittedName>
        <fullName evidence="2">Phospholipase</fullName>
    </submittedName>
</protein>
<dbReference type="Pfam" id="PF00882">
    <property type="entry name" value="Zn_dep_PLPC"/>
    <property type="match status" value="1"/>
</dbReference>
<dbReference type="InterPro" id="IPR029002">
    <property type="entry name" value="PLPC/GPLD1"/>
</dbReference>
<evidence type="ECO:0000313" key="2">
    <source>
        <dbReference type="EMBL" id="TGK06493.1"/>
    </source>
</evidence>
<keyword evidence="3" id="KW-1185">Reference proteome</keyword>
<dbReference type="OrthoDB" id="9810528at2"/>
<sequence length="356" mass="41471">MAGKITHLEALSQVCKHLDHGTQEQRKIAKLLREESTRKYANIGAIAPDIFYFYHILSPRRTKKATGWGDLSHHEKVFELVLSFLDRILSTEEGLYRDRFIAFTLGYIIHCAVDIITHPYIFFISGDFYSADKEIGSVAQYNHMRVEFALDSWLLDFRWGMTPKAYDFVHHVDVIHKAKDGKRKMDPMLWHFWLNGLKETFPEKFRSNYLGSEDKIIPGDILNESFLGYVQFHRYLDSRNSFVRAALSFLDKISFHKVKSSVLMLPLKEHIDKRIMNEEKKEWSYPADPSLIRNDSFIELLNRSCDAAKDAVSAAWNYLHDKTSRAAILKEYQGYNLDTGLRYHGIDTMKQFSPLS</sequence>
<evidence type="ECO:0000259" key="1">
    <source>
        <dbReference type="Pfam" id="PF00882"/>
    </source>
</evidence>
<dbReference type="RefSeq" id="WP_135769176.1">
    <property type="nucleotide sequence ID" value="NZ_RQET01000013.1"/>
</dbReference>
<evidence type="ECO:0000313" key="3">
    <source>
        <dbReference type="Proteomes" id="UP000298458"/>
    </source>
</evidence>
<accession>A0A4R9G548</accession>
<proteinExistence type="predicted"/>
<dbReference type="Proteomes" id="UP000298458">
    <property type="component" value="Unassembled WGS sequence"/>
</dbReference>